<evidence type="ECO:0000256" key="5">
    <source>
        <dbReference type="ARBA" id="ARBA00023136"/>
    </source>
</evidence>
<evidence type="ECO:0000313" key="7">
    <source>
        <dbReference type="EMBL" id="MED6161227.1"/>
    </source>
</evidence>
<evidence type="ECO:0000256" key="2">
    <source>
        <dbReference type="ARBA" id="ARBA00006840"/>
    </source>
</evidence>
<evidence type="ECO:0008006" key="9">
    <source>
        <dbReference type="Google" id="ProtNLM"/>
    </source>
</evidence>
<evidence type="ECO:0000256" key="6">
    <source>
        <dbReference type="SAM" id="Phobius"/>
    </source>
</evidence>
<sequence length="229" mass="25448">MALSNNVIVGINLGSVLLSIPIIGAGIWLSTEVAESCVKDLELAVLILGIVMMVVGLAGLAGALLRVKKVKVMIFYLVAMLVLIVLLLCLMVLVYTVTLRGHGNVQPNRSYLEYHLDEFSLWLRRRSGCCKPPTECGYTFVNPTYWISPISMGADADCTSWSNDQTQLCYNCNSCKAGVLAALRKEWRVADLILLITLLPLVALYLTAFFAFRNAKTDQLFRRYREGYT</sequence>
<keyword evidence="4 6" id="KW-1133">Transmembrane helix</keyword>
<name>A0ABU6UIU1_9FABA</name>
<keyword evidence="8" id="KW-1185">Reference proteome</keyword>
<protein>
    <recommendedName>
        <fullName evidence="9">Tetraspanin</fullName>
    </recommendedName>
</protein>
<accession>A0ABU6UIU1</accession>
<comment type="similarity">
    <text evidence="2">Belongs to the tetraspanin (TM4SF) family.</text>
</comment>
<gene>
    <name evidence="7" type="ORF">PIB30_058734</name>
</gene>
<evidence type="ECO:0000313" key="8">
    <source>
        <dbReference type="Proteomes" id="UP001341840"/>
    </source>
</evidence>
<comment type="subcellular location">
    <subcellularLocation>
        <location evidence="1">Membrane</location>
        <topology evidence="1">Multi-pass membrane protein</topology>
    </subcellularLocation>
</comment>
<evidence type="ECO:0000256" key="3">
    <source>
        <dbReference type="ARBA" id="ARBA00022692"/>
    </source>
</evidence>
<feature type="transmembrane region" description="Helical" evidence="6">
    <location>
        <begin position="192"/>
        <end position="212"/>
    </location>
</feature>
<reference evidence="7 8" key="1">
    <citation type="journal article" date="2023" name="Plants (Basel)">
        <title>Bridging the Gap: Combining Genomics and Transcriptomics Approaches to Understand Stylosanthes scabra, an Orphan Legume from the Brazilian Caatinga.</title>
        <authorList>
            <person name="Ferreira-Neto J.R.C."/>
            <person name="da Silva M.D."/>
            <person name="Binneck E."/>
            <person name="de Melo N.F."/>
            <person name="da Silva R.H."/>
            <person name="de Melo A.L.T.M."/>
            <person name="Pandolfi V."/>
            <person name="Bustamante F.O."/>
            <person name="Brasileiro-Vidal A.C."/>
            <person name="Benko-Iseppon A.M."/>
        </authorList>
    </citation>
    <scope>NUCLEOTIDE SEQUENCE [LARGE SCALE GENOMIC DNA]</scope>
    <source>
        <tissue evidence="7">Leaves</tissue>
    </source>
</reference>
<organism evidence="7 8">
    <name type="scientific">Stylosanthes scabra</name>
    <dbReference type="NCBI Taxonomy" id="79078"/>
    <lineage>
        <taxon>Eukaryota</taxon>
        <taxon>Viridiplantae</taxon>
        <taxon>Streptophyta</taxon>
        <taxon>Embryophyta</taxon>
        <taxon>Tracheophyta</taxon>
        <taxon>Spermatophyta</taxon>
        <taxon>Magnoliopsida</taxon>
        <taxon>eudicotyledons</taxon>
        <taxon>Gunneridae</taxon>
        <taxon>Pentapetalae</taxon>
        <taxon>rosids</taxon>
        <taxon>fabids</taxon>
        <taxon>Fabales</taxon>
        <taxon>Fabaceae</taxon>
        <taxon>Papilionoideae</taxon>
        <taxon>50 kb inversion clade</taxon>
        <taxon>dalbergioids sensu lato</taxon>
        <taxon>Dalbergieae</taxon>
        <taxon>Pterocarpus clade</taxon>
        <taxon>Stylosanthes</taxon>
    </lineage>
</organism>
<keyword evidence="3 6" id="KW-0812">Transmembrane</keyword>
<feature type="transmembrane region" description="Helical" evidence="6">
    <location>
        <begin position="7"/>
        <end position="31"/>
    </location>
</feature>
<dbReference type="PANTHER" id="PTHR32191">
    <property type="entry name" value="TETRASPANIN-8-RELATED"/>
    <property type="match status" value="1"/>
</dbReference>
<keyword evidence="5 6" id="KW-0472">Membrane</keyword>
<dbReference type="InterPro" id="IPR044991">
    <property type="entry name" value="TET_plant"/>
</dbReference>
<dbReference type="Pfam" id="PF00335">
    <property type="entry name" value="Tetraspanin"/>
    <property type="match status" value="1"/>
</dbReference>
<dbReference type="EMBL" id="JASCZI010121326">
    <property type="protein sequence ID" value="MED6161227.1"/>
    <property type="molecule type" value="Genomic_DNA"/>
</dbReference>
<proteinExistence type="inferred from homology"/>
<feature type="transmembrane region" description="Helical" evidence="6">
    <location>
        <begin position="43"/>
        <end position="65"/>
    </location>
</feature>
<dbReference type="Proteomes" id="UP001341840">
    <property type="component" value="Unassembled WGS sequence"/>
</dbReference>
<comment type="caution">
    <text evidence="7">The sequence shown here is derived from an EMBL/GenBank/DDBJ whole genome shotgun (WGS) entry which is preliminary data.</text>
</comment>
<dbReference type="InterPro" id="IPR018499">
    <property type="entry name" value="Tetraspanin/Peripherin"/>
</dbReference>
<feature type="transmembrane region" description="Helical" evidence="6">
    <location>
        <begin position="72"/>
        <end position="97"/>
    </location>
</feature>
<evidence type="ECO:0000256" key="1">
    <source>
        <dbReference type="ARBA" id="ARBA00004141"/>
    </source>
</evidence>
<evidence type="ECO:0000256" key="4">
    <source>
        <dbReference type="ARBA" id="ARBA00022989"/>
    </source>
</evidence>